<keyword evidence="1" id="KW-1133">Transmembrane helix</keyword>
<feature type="transmembrane region" description="Helical" evidence="1">
    <location>
        <begin position="21"/>
        <end position="39"/>
    </location>
</feature>
<accession>A0AA39WE32</accession>
<keyword evidence="3" id="KW-1185">Reference proteome</keyword>
<feature type="transmembrane region" description="Helical" evidence="1">
    <location>
        <begin position="45"/>
        <end position="68"/>
    </location>
</feature>
<keyword evidence="1" id="KW-0472">Membrane</keyword>
<sequence>MAGQRRSRSIWTQLLMRTFSIVILLISLGLAVFCTTGFGEDLTQVYVMLSLVLALNIAVSVWACAMLFGTASAPRRPELVCLALVDLIAVILAAIAGCILIIGRRTPECGSGDCSALRFDPARPSRIVAGWCLVAASIAA</sequence>
<evidence type="ECO:0000256" key="1">
    <source>
        <dbReference type="SAM" id="Phobius"/>
    </source>
</evidence>
<organism evidence="2 3">
    <name type="scientific">Immersiella caudata</name>
    <dbReference type="NCBI Taxonomy" id="314043"/>
    <lineage>
        <taxon>Eukaryota</taxon>
        <taxon>Fungi</taxon>
        <taxon>Dikarya</taxon>
        <taxon>Ascomycota</taxon>
        <taxon>Pezizomycotina</taxon>
        <taxon>Sordariomycetes</taxon>
        <taxon>Sordariomycetidae</taxon>
        <taxon>Sordariales</taxon>
        <taxon>Lasiosphaeriaceae</taxon>
        <taxon>Immersiella</taxon>
    </lineage>
</organism>
<evidence type="ECO:0000313" key="3">
    <source>
        <dbReference type="Proteomes" id="UP001175000"/>
    </source>
</evidence>
<dbReference type="AlphaFoldDB" id="A0AA39WE32"/>
<proteinExistence type="predicted"/>
<name>A0AA39WE32_9PEZI</name>
<comment type="caution">
    <text evidence="2">The sequence shown here is derived from an EMBL/GenBank/DDBJ whole genome shotgun (WGS) entry which is preliminary data.</text>
</comment>
<evidence type="ECO:0000313" key="2">
    <source>
        <dbReference type="EMBL" id="KAK0613696.1"/>
    </source>
</evidence>
<feature type="transmembrane region" description="Helical" evidence="1">
    <location>
        <begin position="80"/>
        <end position="102"/>
    </location>
</feature>
<dbReference type="Proteomes" id="UP001175000">
    <property type="component" value="Unassembled WGS sequence"/>
</dbReference>
<keyword evidence="1" id="KW-0812">Transmembrane</keyword>
<reference evidence="2" key="1">
    <citation type="submission" date="2023-06" db="EMBL/GenBank/DDBJ databases">
        <title>Genome-scale phylogeny and comparative genomics of the fungal order Sordariales.</title>
        <authorList>
            <consortium name="Lawrence Berkeley National Laboratory"/>
            <person name="Hensen N."/>
            <person name="Bonometti L."/>
            <person name="Westerberg I."/>
            <person name="Brannstrom I.O."/>
            <person name="Guillou S."/>
            <person name="Cros-Aarteil S."/>
            <person name="Calhoun S."/>
            <person name="Haridas S."/>
            <person name="Kuo A."/>
            <person name="Mondo S."/>
            <person name="Pangilinan J."/>
            <person name="Riley R."/>
            <person name="Labutti K."/>
            <person name="Andreopoulos B."/>
            <person name="Lipzen A."/>
            <person name="Chen C."/>
            <person name="Yanf M."/>
            <person name="Daum C."/>
            <person name="Ng V."/>
            <person name="Clum A."/>
            <person name="Steindorff A."/>
            <person name="Ohm R."/>
            <person name="Martin F."/>
            <person name="Silar P."/>
            <person name="Natvig D."/>
            <person name="Lalanne C."/>
            <person name="Gautier V."/>
            <person name="Ament-Velasquez S.L."/>
            <person name="Kruys A."/>
            <person name="Hutchinson M.I."/>
            <person name="Powell A.J."/>
            <person name="Barry K."/>
            <person name="Miller A.N."/>
            <person name="Grigoriev I.V."/>
            <person name="Debuchy R."/>
            <person name="Gladieux P."/>
            <person name="Thoren M.H."/>
            <person name="Johannesson H."/>
        </authorList>
    </citation>
    <scope>NUCLEOTIDE SEQUENCE</scope>
    <source>
        <strain evidence="2">CBS 606.72</strain>
    </source>
</reference>
<protein>
    <submittedName>
        <fullName evidence="2">Uncharacterized protein</fullName>
    </submittedName>
</protein>
<dbReference type="EMBL" id="JAULSU010000006">
    <property type="protein sequence ID" value="KAK0613696.1"/>
    <property type="molecule type" value="Genomic_DNA"/>
</dbReference>
<gene>
    <name evidence="2" type="ORF">B0T14DRAFT_283680</name>
</gene>